<sequence>MAQKVQLTKKQAKAMDSIKNELGDKYSNVFRDISTVIDYKINGQGFIQNRVEANTLSDADFILALTVGYEVKKTAEEIVEDIMESAWNAEIKPKNPMLDTASYNHGVRRGILDLRNAGIKFTLKA</sequence>
<keyword evidence="2" id="KW-1185">Reference proteome</keyword>
<dbReference type="EMBL" id="CP002207">
    <property type="protein sequence ID" value="ADP32877.1"/>
    <property type="molecule type" value="Genomic_DNA"/>
</dbReference>
<dbReference type="Proteomes" id="UP000006867">
    <property type="component" value="Chromosome"/>
</dbReference>
<organism evidence="1 2">
    <name type="scientific">Bacillus atrophaeus (strain 1942)</name>
    <dbReference type="NCBI Taxonomy" id="720555"/>
    <lineage>
        <taxon>Bacteria</taxon>
        <taxon>Bacillati</taxon>
        <taxon>Bacillota</taxon>
        <taxon>Bacilli</taxon>
        <taxon>Bacillales</taxon>
        <taxon>Bacillaceae</taxon>
        <taxon>Bacillus</taxon>
    </lineage>
</organism>
<evidence type="ECO:0008006" key="3">
    <source>
        <dbReference type="Google" id="ProtNLM"/>
    </source>
</evidence>
<name>A0ABM5LYP8_BACA1</name>
<proteinExistence type="predicted"/>
<protein>
    <recommendedName>
        <fullName evidence="3">Phage protein</fullName>
    </recommendedName>
</protein>
<evidence type="ECO:0000313" key="2">
    <source>
        <dbReference type="Proteomes" id="UP000006867"/>
    </source>
</evidence>
<evidence type="ECO:0000313" key="1">
    <source>
        <dbReference type="EMBL" id="ADP32877.1"/>
    </source>
</evidence>
<gene>
    <name evidence="1" type="ordered locus">BATR1942_09720</name>
</gene>
<reference evidence="1 2" key="1">
    <citation type="journal article" date="2011" name="Front. Microbiol.">
        <title>Genomic signatures of strain selection and enhancement in Bacillus atrophaeus var. globigii, a historical biowarfare simulant.</title>
        <authorList>
            <person name="Gibbons H.S."/>
            <person name="Broomall S.M."/>
            <person name="McNew L.A."/>
            <person name="Daligault H."/>
            <person name="Chapman C."/>
            <person name="Bruce D."/>
            <person name="Karavis M."/>
            <person name="Krepps M."/>
            <person name="McGregor P.A."/>
            <person name="Hong C."/>
            <person name="Park K.H."/>
            <person name="Akmal A."/>
            <person name="Feldman A."/>
            <person name="Lin J.S."/>
            <person name="Chang W.E."/>
            <person name="Higgs B.W."/>
            <person name="Demirev P."/>
            <person name="Lindquist J."/>
            <person name="Liem A."/>
            <person name="Fochler E."/>
            <person name="Read T.D."/>
            <person name="Tapia R."/>
            <person name="Johnson S."/>
            <person name="Bishop-Lilly K.A."/>
            <person name="Detter C."/>
            <person name="Han C."/>
            <person name="Sozhamannan S."/>
            <person name="Rosenzweig C.N."/>
            <person name="Skowronski E.W."/>
        </authorList>
    </citation>
    <scope>NUCLEOTIDE SEQUENCE [LARGE SCALE GENOMIC DNA]</scope>
    <source>
        <strain evidence="1 2">1942</strain>
    </source>
</reference>
<dbReference type="RefSeq" id="WP_004429596.1">
    <property type="nucleotide sequence ID" value="NC_014639.1"/>
</dbReference>
<accession>A0ABM5LYP8</accession>